<comment type="subcellular location">
    <subcellularLocation>
        <location evidence="1">Membrane</location>
        <topology evidence="1">Multi-pass membrane protein</topology>
    </subcellularLocation>
</comment>
<dbReference type="GO" id="GO:0016020">
    <property type="term" value="C:membrane"/>
    <property type="evidence" value="ECO:0007669"/>
    <property type="project" value="UniProtKB-SubCell"/>
</dbReference>
<dbReference type="PANTHER" id="PTHR11266:SF17">
    <property type="entry name" value="PROTEIN MPV17"/>
    <property type="match status" value="1"/>
</dbReference>
<protein>
    <recommendedName>
        <fullName evidence="6">Mitochondrial inner membrane protein Mpv17</fullName>
    </recommendedName>
</protein>
<evidence type="ECO:0000313" key="9">
    <source>
        <dbReference type="Proteomes" id="UP000326759"/>
    </source>
</evidence>
<dbReference type="PANTHER" id="PTHR11266">
    <property type="entry name" value="PEROXISOMAL MEMBRANE PROTEIN 2, PXMP2 MPV17"/>
    <property type="match status" value="1"/>
</dbReference>
<dbReference type="OrthoDB" id="430207at2759"/>
<dbReference type="InterPro" id="IPR007248">
    <property type="entry name" value="Mpv17_PMP22"/>
</dbReference>
<dbReference type="Pfam" id="PF04117">
    <property type="entry name" value="Mpv17_PMP22"/>
    <property type="match status" value="1"/>
</dbReference>
<keyword evidence="4 7" id="KW-1133">Transmembrane helix</keyword>
<feature type="transmembrane region" description="Helical" evidence="7">
    <location>
        <begin position="49"/>
        <end position="69"/>
    </location>
</feature>
<comment type="similarity">
    <text evidence="2 7">Belongs to the peroxisomal membrane protein PXMP2/4 family.</text>
</comment>
<organism evidence="8 9">
    <name type="scientific">Armadillidium nasatum</name>
    <dbReference type="NCBI Taxonomy" id="96803"/>
    <lineage>
        <taxon>Eukaryota</taxon>
        <taxon>Metazoa</taxon>
        <taxon>Ecdysozoa</taxon>
        <taxon>Arthropoda</taxon>
        <taxon>Crustacea</taxon>
        <taxon>Multicrustacea</taxon>
        <taxon>Malacostraca</taxon>
        <taxon>Eumalacostraca</taxon>
        <taxon>Peracarida</taxon>
        <taxon>Isopoda</taxon>
        <taxon>Oniscidea</taxon>
        <taxon>Crinocheta</taxon>
        <taxon>Armadillidiidae</taxon>
        <taxon>Armadillidium</taxon>
    </lineage>
</organism>
<evidence type="ECO:0000256" key="5">
    <source>
        <dbReference type="ARBA" id="ARBA00023136"/>
    </source>
</evidence>
<evidence type="ECO:0000256" key="3">
    <source>
        <dbReference type="ARBA" id="ARBA00022692"/>
    </source>
</evidence>
<sequence length="97" mass="11511">MSFRKIFRSDLLIPCLQTGLLMSGGDLISQTFVEQKNLKHIEWIRPVRFFGMGFFFVIWPAVQVINFSYVPLRNQILVVQIVALFWNTYIAWKTNRR</sequence>
<evidence type="ECO:0000313" key="8">
    <source>
        <dbReference type="EMBL" id="KAB7497142.1"/>
    </source>
</evidence>
<evidence type="ECO:0000256" key="7">
    <source>
        <dbReference type="RuleBase" id="RU363053"/>
    </source>
</evidence>
<dbReference type="Proteomes" id="UP000326759">
    <property type="component" value="Unassembled WGS sequence"/>
</dbReference>
<name>A0A5N5SSY6_9CRUS</name>
<comment type="caution">
    <text evidence="8">The sequence shown here is derived from an EMBL/GenBank/DDBJ whole genome shotgun (WGS) entry which is preliminary data.</text>
</comment>
<keyword evidence="9" id="KW-1185">Reference proteome</keyword>
<dbReference type="EMBL" id="SEYY01020640">
    <property type="protein sequence ID" value="KAB7497142.1"/>
    <property type="molecule type" value="Genomic_DNA"/>
</dbReference>
<evidence type="ECO:0000256" key="1">
    <source>
        <dbReference type="ARBA" id="ARBA00004141"/>
    </source>
</evidence>
<keyword evidence="5 7" id="KW-0472">Membrane</keyword>
<keyword evidence="3 7" id="KW-0812">Transmembrane</keyword>
<evidence type="ECO:0000256" key="2">
    <source>
        <dbReference type="ARBA" id="ARBA00006824"/>
    </source>
</evidence>
<accession>A0A5N5SSY6</accession>
<evidence type="ECO:0000256" key="6">
    <source>
        <dbReference type="ARBA" id="ARBA00049743"/>
    </source>
</evidence>
<reference evidence="8 9" key="1">
    <citation type="journal article" date="2019" name="PLoS Biol.">
        <title>Sex chromosomes control vertical transmission of feminizing Wolbachia symbionts in an isopod.</title>
        <authorList>
            <person name="Becking T."/>
            <person name="Chebbi M.A."/>
            <person name="Giraud I."/>
            <person name="Moumen B."/>
            <person name="Laverre T."/>
            <person name="Caubet Y."/>
            <person name="Peccoud J."/>
            <person name="Gilbert C."/>
            <person name="Cordaux R."/>
        </authorList>
    </citation>
    <scope>NUCLEOTIDE SEQUENCE [LARGE SCALE GENOMIC DNA]</scope>
    <source>
        <strain evidence="8">ANa2</strain>
        <tissue evidence="8">Whole body excluding digestive tract and cuticle</tissue>
    </source>
</reference>
<evidence type="ECO:0000256" key="4">
    <source>
        <dbReference type="ARBA" id="ARBA00022989"/>
    </source>
</evidence>
<dbReference type="GO" id="GO:0005739">
    <property type="term" value="C:mitochondrion"/>
    <property type="evidence" value="ECO:0007669"/>
    <property type="project" value="TreeGrafter"/>
</dbReference>
<proteinExistence type="inferred from homology"/>
<dbReference type="AlphaFoldDB" id="A0A5N5SSY6"/>
<feature type="transmembrane region" description="Helical" evidence="7">
    <location>
        <begin position="75"/>
        <end position="92"/>
    </location>
</feature>
<gene>
    <name evidence="8" type="primary">mpv17</name>
    <name evidence="8" type="ORF">Anas_03423</name>
</gene>